<protein>
    <recommendedName>
        <fullName evidence="2">C2H2-type domain-containing protein</fullName>
    </recommendedName>
</protein>
<feature type="compositionally biased region" description="Low complexity" evidence="1">
    <location>
        <begin position="356"/>
        <end position="369"/>
    </location>
</feature>
<feature type="compositionally biased region" description="Basic residues" evidence="1">
    <location>
        <begin position="141"/>
        <end position="151"/>
    </location>
</feature>
<keyword evidence="4" id="KW-1185">Reference proteome</keyword>
<proteinExistence type="predicted"/>
<feature type="region of interest" description="Disordered" evidence="1">
    <location>
        <begin position="109"/>
        <end position="173"/>
    </location>
</feature>
<feature type="compositionally biased region" description="Polar residues" evidence="1">
    <location>
        <begin position="1"/>
        <end position="21"/>
    </location>
</feature>
<dbReference type="AlphaFoldDB" id="A0A9P5GXH6"/>
<feature type="region of interest" description="Disordered" evidence="1">
    <location>
        <begin position="351"/>
        <end position="384"/>
    </location>
</feature>
<evidence type="ECO:0000313" key="3">
    <source>
        <dbReference type="EMBL" id="KAF7542590.1"/>
    </source>
</evidence>
<accession>A0A9P5GXH6</accession>
<dbReference type="PROSITE" id="PS00028">
    <property type="entry name" value="ZINC_FINGER_C2H2_1"/>
    <property type="match status" value="1"/>
</dbReference>
<dbReference type="InterPro" id="IPR013087">
    <property type="entry name" value="Znf_C2H2_type"/>
</dbReference>
<feature type="region of interest" description="Disordered" evidence="1">
    <location>
        <begin position="455"/>
        <end position="476"/>
    </location>
</feature>
<dbReference type="Proteomes" id="UP000722485">
    <property type="component" value="Unassembled WGS sequence"/>
</dbReference>
<dbReference type="EMBL" id="JAANBB010000432">
    <property type="protein sequence ID" value="KAF7542590.1"/>
    <property type="molecule type" value="Genomic_DNA"/>
</dbReference>
<dbReference type="PANTHER" id="PTHR38166">
    <property type="entry name" value="C2H2-TYPE DOMAIN-CONTAINING PROTEIN-RELATED"/>
    <property type="match status" value="1"/>
</dbReference>
<feature type="domain" description="C2H2-type" evidence="2">
    <location>
        <begin position="216"/>
        <end position="238"/>
    </location>
</feature>
<sequence>MSHCSGASQRNDALKSPSPSKARNLVRFLRPSSTNGPGKLLGAPLTALAIRLRPPPRCDPMVQSYPNASRCPLTNRPIPSIVNCGIISDAFEEGSFLKWAQFLRTVSGRGAGRDSGSQGVRTHPLSEGGLPPGSSIASTKGKGRSGHSRKRPREDPPKKERTKKSKAGSPAKQRLACPFYKHDPFNHLSCLTTYYPRSVADVKQHVQRHPQQPVHCPTCKHIFSEPDDPNLHRRRETHILERTCALNPVEVPGVTAEQLQRIRSSHRARSRSSVEGWFNLWDILFPNHDRPSSPYLAASEFEDLMQTAKPRYLESIASRQLPPDAAQFAEAIINDFSAFVPTFFTATSGTPLGHQDASPPATATASIPTIPAPPTDTVPPSLIPEYNEYDWDSVQYLNQYETPYPVQDPTQYPVQESPSAILEGHYSEWDGSFFPGDLPEHSNFEGSAMLSYFYYPPQDYPPQDSQPAQREPDGNE</sequence>
<organism evidence="3 4">
    <name type="scientific">Cylindrodendrum hubeiense</name>
    <dbReference type="NCBI Taxonomy" id="595255"/>
    <lineage>
        <taxon>Eukaryota</taxon>
        <taxon>Fungi</taxon>
        <taxon>Dikarya</taxon>
        <taxon>Ascomycota</taxon>
        <taxon>Pezizomycotina</taxon>
        <taxon>Sordariomycetes</taxon>
        <taxon>Hypocreomycetidae</taxon>
        <taxon>Hypocreales</taxon>
        <taxon>Nectriaceae</taxon>
        <taxon>Cylindrodendrum</taxon>
    </lineage>
</organism>
<name>A0A9P5GXH6_9HYPO</name>
<feature type="compositionally biased region" description="Low complexity" evidence="1">
    <location>
        <begin position="455"/>
        <end position="469"/>
    </location>
</feature>
<gene>
    <name evidence="3" type="ORF">G7Z17_g11442</name>
</gene>
<reference evidence="3" key="1">
    <citation type="submission" date="2020-03" db="EMBL/GenBank/DDBJ databases">
        <title>Draft Genome Sequence of Cylindrodendrum hubeiense.</title>
        <authorList>
            <person name="Buettner E."/>
            <person name="Kellner H."/>
        </authorList>
    </citation>
    <scope>NUCLEOTIDE SEQUENCE</scope>
    <source>
        <strain evidence="3">IHI 201604</strain>
    </source>
</reference>
<comment type="caution">
    <text evidence="3">The sequence shown here is derived from an EMBL/GenBank/DDBJ whole genome shotgun (WGS) entry which is preliminary data.</text>
</comment>
<evidence type="ECO:0000259" key="2">
    <source>
        <dbReference type="PROSITE" id="PS00028"/>
    </source>
</evidence>
<dbReference type="OrthoDB" id="5106864at2759"/>
<dbReference type="PANTHER" id="PTHR38166:SF1">
    <property type="entry name" value="C2H2-TYPE DOMAIN-CONTAINING PROTEIN"/>
    <property type="match status" value="1"/>
</dbReference>
<feature type="region of interest" description="Disordered" evidence="1">
    <location>
        <begin position="1"/>
        <end position="22"/>
    </location>
</feature>
<evidence type="ECO:0000256" key="1">
    <source>
        <dbReference type="SAM" id="MobiDB-lite"/>
    </source>
</evidence>
<evidence type="ECO:0000313" key="4">
    <source>
        <dbReference type="Proteomes" id="UP000722485"/>
    </source>
</evidence>